<evidence type="ECO:0000256" key="3">
    <source>
        <dbReference type="ARBA" id="ARBA00022448"/>
    </source>
</evidence>
<comment type="similarity">
    <text evidence="2 9">Belongs to the membrane fusion protein (MFP) (TC 8.A.1) family.</text>
</comment>
<keyword evidence="5 9" id="KW-0997">Cell inner membrane</keyword>
<keyword evidence="4 9" id="KW-1003">Cell membrane</keyword>
<dbReference type="Gene3D" id="1.10.287.470">
    <property type="entry name" value="Helix hairpin bin"/>
    <property type="match status" value="1"/>
</dbReference>
<evidence type="ECO:0000256" key="7">
    <source>
        <dbReference type="ARBA" id="ARBA00022989"/>
    </source>
</evidence>
<evidence type="ECO:0000256" key="2">
    <source>
        <dbReference type="ARBA" id="ARBA00009477"/>
    </source>
</evidence>
<reference evidence="13 14" key="1">
    <citation type="submission" date="2018-04" db="EMBL/GenBank/DDBJ databases">
        <title>The genome sequence of Caulobacter sp. 744.</title>
        <authorList>
            <person name="Gao J."/>
            <person name="Sun J."/>
        </authorList>
    </citation>
    <scope>NUCLEOTIDE SEQUENCE [LARGE SCALE GENOMIC DNA]</scope>
    <source>
        <strain evidence="13 14">774</strain>
    </source>
</reference>
<sequence>MRPDIDPAKIWRSLPPEWIRRYRRYMGEDAPRGALDDVRGPVRIGLIGLALFFGGFLLWAALAPISGAATASGVVTVAGARQGVQSLNGGVVAALLIKEGDRVAAGQPLLRLNGIGGGARLSQAQAQRDLAKAAEARLIAQRDNLGAIPFPPELLARRGEPVVGQAIASQQALFDSRRRVVEAEQAINQAKIDQAQAQLAGSRRQLALINEELAGIRSLYRRGYAPKSRLVSLERTAVELQTQGATGDGAVLQARLTAAQADEARLAETIEQLRQVQGQLSQVDPQLAITRYGAERDIVRAPFAGRAVGVARLGPGSVVSAGTRVADVLPDGRAFIVEAQVRPQDVDDVKLGGEAHVRFTTVNPRGRSNVKGVVTTLSADRLTDSQGQAYYLARIALDPEELRRDRLELRAGLPATVNIKTAERTFLSYLLAPLSDAMSRAAREE</sequence>
<keyword evidence="6 9" id="KW-0812">Transmembrane</keyword>
<gene>
    <name evidence="13" type="ORF">DDF67_09795</name>
</gene>
<dbReference type="Proteomes" id="UP000245073">
    <property type="component" value="Unassembled WGS sequence"/>
</dbReference>
<evidence type="ECO:0000256" key="4">
    <source>
        <dbReference type="ARBA" id="ARBA00022475"/>
    </source>
</evidence>
<dbReference type="GO" id="GO:0005886">
    <property type="term" value="C:plasma membrane"/>
    <property type="evidence" value="ECO:0007669"/>
    <property type="project" value="UniProtKB-SubCell"/>
</dbReference>
<dbReference type="InterPro" id="IPR010129">
    <property type="entry name" value="T1SS_HlyD"/>
</dbReference>
<feature type="domain" description="AprE-like beta-barrel" evidence="12">
    <location>
        <begin position="336"/>
        <end position="421"/>
    </location>
</feature>
<dbReference type="NCBIfam" id="TIGR01843">
    <property type="entry name" value="type_I_hlyD"/>
    <property type="match status" value="1"/>
</dbReference>
<feature type="coiled-coil region" evidence="10">
    <location>
        <begin position="180"/>
        <end position="212"/>
    </location>
</feature>
<dbReference type="RefSeq" id="WP_109100694.1">
    <property type="nucleotide sequence ID" value="NZ_QDKQ01000034.1"/>
</dbReference>
<evidence type="ECO:0000313" key="13">
    <source>
        <dbReference type="EMBL" id="PVM90708.1"/>
    </source>
</evidence>
<evidence type="ECO:0000256" key="6">
    <source>
        <dbReference type="ARBA" id="ARBA00022692"/>
    </source>
</evidence>
<name>A0A2T9K401_9CAUL</name>
<evidence type="ECO:0000313" key="14">
    <source>
        <dbReference type="Proteomes" id="UP000245073"/>
    </source>
</evidence>
<feature type="transmembrane region" description="Helical" evidence="9">
    <location>
        <begin position="42"/>
        <end position="62"/>
    </location>
</feature>
<comment type="caution">
    <text evidence="13">The sequence shown here is derived from an EMBL/GenBank/DDBJ whole genome shotgun (WGS) entry which is preliminary data.</text>
</comment>
<dbReference type="InterPro" id="IPR050739">
    <property type="entry name" value="MFP"/>
</dbReference>
<keyword evidence="14" id="KW-1185">Reference proteome</keyword>
<accession>A0A2T9K401</accession>
<evidence type="ECO:0000256" key="1">
    <source>
        <dbReference type="ARBA" id="ARBA00004377"/>
    </source>
</evidence>
<evidence type="ECO:0000259" key="11">
    <source>
        <dbReference type="Pfam" id="PF25994"/>
    </source>
</evidence>
<dbReference type="Gene3D" id="2.40.30.170">
    <property type="match status" value="1"/>
</dbReference>
<keyword evidence="3 9" id="KW-0813">Transport</keyword>
<keyword evidence="10" id="KW-0175">Coiled coil</keyword>
<dbReference type="SUPFAM" id="SSF111369">
    <property type="entry name" value="HlyD-like secretion proteins"/>
    <property type="match status" value="1"/>
</dbReference>
<dbReference type="PRINTS" id="PR01490">
    <property type="entry name" value="RTXTOXIND"/>
</dbReference>
<dbReference type="EMBL" id="QDKQ01000034">
    <property type="protein sequence ID" value="PVM90708.1"/>
    <property type="molecule type" value="Genomic_DNA"/>
</dbReference>
<feature type="domain" description="AprE-like long alpha-helical hairpin" evidence="11">
    <location>
        <begin position="119"/>
        <end position="290"/>
    </location>
</feature>
<dbReference type="GO" id="GO:0015031">
    <property type="term" value="P:protein transport"/>
    <property type="evidence" value="ECO:0007669"/>
    <property type="project" value="InterPro"/>
</dbReference>
<organism evidence="13 14">
    <name type="scientific">Caulobacter endophyticus</name>
    <dbReference type="NCBI Taxonomy" id="2172652"/>
    <lineage>
        <taxon>Bacteria</taxon>
        <taxon>Pseudomonadati</taxon>
        <taxon>Pseudomonadota</taxon>
        <taxon>Alphaproteobacteria</taxon>
        <taxon>Caulobacterales</taxon>
        <taxon>Caulobacteraceae</taxon>
        <taxon>Caulobacter</taxon>
    </lineage>
</organism>
<evidence type="ECO:0000256" key="5">
    <source>
        <dbReference type="ARBA" id="ARBA00022519"/>
    </source>
</evidence>
<evidence type="ECO:0000259" key="12">
    <source>
        <dbReference type="Pfam" id="PF26002"/>
    </source>
</evidence>
<evidence type="ECO:0000256" key="10">
    <source>
        <dbReference type="SAM" id="Coils"/>
    </source>
</evidence>
<proteinExistence type="inferred from homology"/>
<dbReference type="InterPro" id="IPR058982">
    <property type="entry name" value="Beta-barrel_AprE"/>
</dbReference>
<dbReference type="InterPro" id="IPR058781">
    <property type="entry name" value="HH_AprE-like"/>
</dbReference>
<evidence type="ECO:0000256" key="9">
    <source>
        <dbReference type="RuleBase" id="RU365093"/>
    </source>
</evidence>
<dbReference type="Pfam" id="PF25994">
    <property type="entry name" value="HH_AprE"/>
    <property type="match status" value="1"/>
</dbReference>
<comment type="subcellular location">
    <subcellularLocation>
        <location evidence="1 9">Cell inner membrane</location>
        <topology evidence="1 9">Single-pass membrane protein</topology>
    </subcellularLocation>
</comment>
<dbReference type="AlphaFoldDB" id="A0A2T9K401"/>
<protein>
    <recommendedName>
        <fullName evidence="9">Membrane fusion protein (MFP) family protein</fullName>
    </recommendedName>
</protein>
<dbReference type="OrthoDB" id="9810980at2"/>
<evidence type="ECO:0000256" key="8">
    <source>
        <dbReference type="ARBA" id="ARBA00023136"/>
    </source>
</evidence>
<dbReference type="PANTHER" id="PTHR30386:SF17">
    <property type="entry name" value="ALKALINE PROTEASE SECRETION PROTEIN APRE"/>
    <property type="match status" value="1"/>
</dbReference>
<dbReference type="Pfam" id="PF26002">
    <property type="entry name" value="Beta-barrel_AprE"/>
    <property type="match status" value="1"/>
</dbReference>
<dbReference type="PANTHER" id="PTHR30386">
    <property type="entry name" value="MEMBRANE FUSION SUBUNIT OF EMRAB-TOLC MULTIDRUG EFFLUX PUMP"/>
    <property type="match status" value="1"/>
</dbReference>
<keyword evidence="8 9" id="KW-0472">Membrane</keyword>
<dbReference type="Gene3D" id="2.40.50.100">
    <property type="match status" value="1"/>
</dbReference>
<keyword evidence="7 9" id="KW-1133">Transmembrane helix</keyword>